<gene>
    <name evidence="2" type="ORF">MUN87_12025</name>
</gene>
<evidence type="ECO:0000259" key="1">
    <source>
        <dbReference type="Pfam" id="PF22016"/>
    </source>
</evidence>
<protein>
    <recommendedName>
        <fullName evidence="1">DUF6933 domain-containing protein</fullName>
    </recommendedName>
</protein>
<dbReference type="Pfam" id="PF22016">
    <property type="entry name" value="DUF6933"/>
    <property type="match status" value="1"/>
</dbReference>
<feature type="domain" description="DUF6933" evidence="1">
    <location>
        <begin position="2"/>
        <end position="62"/>
    </location>
</feature>
<accession>A0ABY4GH03</accession>
<proteinExistence type="predicted"/>
<dbReference type="Proteomes" id="UP000831537">
    <property type="component" value="Chromosome"/>
</dbReference>
<dbReference type="EMBL" id="CP095071">
    <property type="protein sequence ID" value="UOQ83490.1"/>
    <property type="molecule type" value="Genomic_DNA"/>
</dbReference>
<organism evidence="2 3">
    <name type="scientific">Gracilibacillus salinarum</name>
    <dbReference type="NCBI Taxonomy" id="2932255"/>
    <lineage>
        <taxon>Bacteria</taxon>
        <taxon>Bacillati</taxon>
        <taxon>Bacillota</taxon>
        <taxon>Bacilli</taxon>
        <taxon>Bacillales</taxon>
        <taxon>Bacillaceae</taxon>
        <taxon>Gracilibacillus</taxon>
    </lineage>
</organism>
<dbReference type="RefSeq" id="WP_244740422.1">
    <property type="nucleotide sequence ID" value="NZ_CP095071.1"/>
</dbReference>
<dbReference type="InterPro" id="IPR053864">
    <property type="entry name" value="DUF6933"/>
</dbReference>
<name>A0ABY4GH03_9BACI</name>
<evidence type="ECO:0000313" key="3">
    <source>
        <dbReference type="Proteomes" id="UP000831537"/>
    </source>
</evidence>
<sequence length="63" mass="7369">MLIHSTKALQKYLKVNPETKEEQGESSSAWHAHFKKLNRKNTIILMHDSSLYTVVLYGVRRKI</sequence>
<reference evidence="2 3" key="1">
    <citation type="submission" date="2022-04" db="EMBL/GenBank/DDBJ databases">
        <title>Gracilibacillus sp. isolated from saltern.</title>
        <authorList>
            <person name="Won M."/>
            <person name="Lee C.-M."/>
            <person name="Woen H.-Y."/>
            <person name="Kwon S.-W."/>
        </authorList>
    </citation>
    <scope>NUCLEOTIDE SEQUENCE [LARGE SCALE GENOMIC DNA]</scope>
    <source>
        <strain evidence="2 3">SSPM10-3</strain>
    </source>
</reference>
<evidence type="ECO:0000313" key="2">
    <source>
        <dbReference type="EMBL" id="UOQ83490.1"/>
    </source>
</evidence>
<keyword evidence="3" id="KW-1185">Reference proteome</keyword>